<dbReference type="OrthoDB" id="4121222at2759"/>
<dbReference type="InterPro" id="IPR000845">
    <property type="entry name" value="Nucleoside_phosphorylase_d"/>
</dbReference>
<dbReference type="InterPro" id="IPR035994">
    <property type="entry name" value="Nucleoside_phosphorylase_sf"/>
</dbReference>
<dbReference type="InterPro" id="IPR027417">
    <property type="entry name" value="P-loop_NTPase"/>
</dbReference>
<proteinExistence type="predicted"/>
<dbReference type="AlphaFoldDB" id="A0A072P231"/>
<dbReference type="EMBL" id="AMGV01000012">
    <property type="protein sequence ID" value="KEF53896.1"/>
    <property type="molecule type" value="Genomic_DNA"/>
</dbReference>
<dbReference type="SUPFAM" id="SSF53167">
    <property type="entry name" value="Purine and uridine phosphorylases"/>
    <property type="match status" value="1"/>
</dbReference>
<keyword evidence="3" id="KW-1185">Reference proteome</keyword>
<dbReference type="Proteomes" id="UP000027920">
    <property type="component" value="Unassembled WGS sequence"/>
</dbReference>
<dbReference type="GO" id="GO:0009116">
    <property type="term" value="P:nucleoside metabolic process"/>
    <property type="evidence" value="ECO:0007669"/>
    <property type="project" value="InterPro"/>
</dbReference>
<protein>
    <recommendedName>
        <fullName evidence="1">Nucleoside phosphorylase domain-containing protein</fullName>
    </recommendedName>
</protein>
<name>A0A072P231_9EURO</name>
<dbReference type="Gene3D" id="3.40.50.1580">
    <property type="entry name" value="Nucleoside phosphorylase domain"/>
    <property type="match status" value="1"/>
</dbReference>
<organism evidence="2 3">
    <name type="scientific">Exophiala aquamarina CBS 119918</name>
    <dbReference type="NCBI Taxonomy" id="1182545"/>
    <lineage>
        <taxon>Eukaryota</taxon>
        <taxon>Fungi</taxon>
        <taxon>Dikarya</taxon>
        <taxon>Ascomycota</taxon>
        <taxon>Pezizomycotina</taxon>
        <taxon>Eurotiomycetes</taxon>
        <taxon>Chaetothyriomycetidae</taxon>
        <taxon>Chaetothyriales</taxon>
        <taxon>Herpotrichiellaceae</taxon>
        <taxon>Exophiala</taxon>
    </lineage>
</organism>
<accession>A0A072P231</accession>
<dbReference type="HOGENOM" id="CLU_000288_125_3_1"/>
<reference evidence="2 3" key="1">
    <citation type="submission" date="2013-03" db="EMBL/GenBank/DDBJ databases">
        <title>The Genome Sequence of Exophiala aquamarina CBS 119918.</title>
        <authorList>
            <consortium name="The Broad Institute Genomics Platform"/>
            <person name="Cuomo C."/>
            <person name="de Hoog S."/>
            <person name="Gorbushina A."/>
            <person name="Walker B."/>
            <person name="Young S.K."/>
            <person name="Zeng Q."/>
            <person name="Gargeya S."/>
            <person name="Fitzgerald M."/>
            <person name="Haas B."/>
            <person name="Abouelleil A."/>
            <person name="Allen A.W."/>
            <person name="Alvarado L."/>
            <person name="Arachchi H.M."/>
            <person name="Berlin A.M."/>
            <person name="Chapman S.B."/>
            <person name="Gainer-Dewar J."/>
            <person name="Goldberg J."/>
            <person name="Griggs A."/>
            <person name="Gujja S."/>
            <person name="Hansen M."/>
            <person name="Howarth C."/>
            <person name="Imamovic A."/>
            <person name="Ireland A."/>
            <person name="Larimer J."/>
            <person name="McCowan C."/>
            <person name="Murphy C."/>
            <person name="Pearson M."/>
            <person name="Poon T.W."/>
            <person name="Priest M."/>
            <person name="Roberts A."/>
            <person name="Saif S."/>
            <person name="Shea T."/>
            <person name="Sisk P."/>
            <person name="Sykes S."/>
            <person name="Wortman J."/>
            <person name="Nusbaum C."/>
            <person name="Birren B."/>
        </authorList>
    </citation>
    <scope>NUCLEOTIDE SEQUENCE [LARGE SCALE GENOMIC DNA]</scope>
    <source>
        <strain evidence="2 3">CBS 119918</strain>
    </source>
</reference>
<dbReference type="STRING" id="1182545.A0A072P231"/>
<feature type="domain" description="Nucleoside phosphorylase" evidence="1">
    <location>
        <begin position="13"/>
        <end position="146"/>
    </location>
</feature>
<gene>
    <name evidence="2" type="ORF">A1O9_10298</name>
</gene>
<comment type="caution">
    <text evidence="2">The sequence shown here is derived from an EMBL/GenBank/DDBJ whole genome shotgun (WGS) entry which is preliminary data.</text>
</comment>
<evidence type="ECO:0000313" key="2">
    <source>
        <dbReference type="EMBL" id="KEF53896.1"/>
    </source>
</evidence>
<dbReference type="SUPFAM" id="SSF52540">
    <property type="entry name" value="P-loop containing nucleoside triphosphate hydrolases"/>
    <property type="match status" value="1"/>
</dbReference>
<dbReference type="PANTHER" id="PTHR46082">
    <property type="entry name" value="ATP/GTP-BINDING PROTEIN-RELATED"/>
    <property type="match status" value="1"/>
</dbReference>
<dbReference type="InterPro" id="IPR053137">
    <property type="entry name" value="NLR-like"/>
</dbReference>
<evidence type="ECO:0000259" key="1">
    <source>
        <dbReference type="Pfam" id="PF01048"/>
    </source>
</evidence>
<dbReference type="PANTHER" id="PTHR46082:SF6">
    <property type="entry name" value="AAA+ ATPASE DOMAIN-CONTAINING PROTEIN-RELATED"/>
    <property type="match status" value="1"/>
</dbReference>
<dbReference type="GO" id="GO:0003824">
    <property type="term" value="F:catalytic activity"/>
    <property type="evidence" value="ECO:0007669"/>
    <property type="project" value="InterPro"/>
</dbReference>
<dbReference type="Gene3D" id="3.40.50.300">
    <property type="entry name" value="P-loop containing nucleotide triphosphate hydrolases"/>
    <property type="match status" value="1"/>
</dbReference>
<dbReference type="VEuPathDB" id="FungiDB:A1O9_10298"/>
<dbReference type="RefSeq" id="XP_013256486.1">
    <property type="nucleotide sequence ID" value="XM_013401032.1"/>
</dbReference>
<sequence>MPIKPPRDRCSFEIALICALPLEAEYVQEVFDKFWEDEGKKYWKAPGDFNTYTAGVIGEHNVVLVYMPGMGTTSAAAVAGSLRVSFPNIKLALVVGICGGMPYGTDQEEIILGDVIMSQAVVQYDFGRQYPEGFKRKNAIRDTLSQSSPDIRAIQAKLGTSRYKKRMQNNITTFLQEIQRKLPKTKHPGQENDILYHSLYVHHHHSPAMCDECKEHKVICELAIKTECEDLGCESIMRVTRNRLMGGSTTQPEVHFGIMGSGNTVMKSGQHRNRMAQADGIIGFEMEGAGVWDYFPSIIIKGVCDYTDSHKRKGWQRYAAATAVACTKAFLMEWNVEGAATGSVPFGRNWDFVGRKEIISRLLETVPPDVDKDSCQRTAIEGLGGVGKTQMALEAAFRVRDQYLNYSIFWVPTVDITSFENVYREIGQKLQVPGIEEGVADIKSLVKNAMSQESCGSWLLIVDNADDVELLFTTNIALCDYFPATTK</sequence>
<dbReference type="GeneID" id="25285202"/>
<evidence type="ECO:0000313" key="3">
    <source>
        <dbReference type="Proteomes" id="UP000027920"/>
    </source>
</evidence>
<dbReference type="Pfam" id="PF01048">
    <property type="entry name" value="PNP_UDP_1"/>
    <property type="match status" value="1"/>
</dbReference>